<dbReference type="OrthoDB" id="2156171at2759"/>
<keyword evidence="3" id="KW-1185">Reference proteome</keyword>
<feature type="region of interest" description="Disordered" evidence="1">
    <location>
        <begin position="74"/>
        <end position="93"/>
    </location>
</feature>
<organism evidence="2 3">
    <name type="scientific">Anaeromyces robustus</name>
    <dbReference type="NCBI Taxonomy" id="1754192"/>
    <lineage>
        <taxon>Eukaryota</taxon>
        <taxon>Fungi</taxon>
        <taxon>Fungi incertae sedis</taxon>
        <taxon>Chytridiomycota</taxon>
        <taxon>Chytridiomycota incertae sedis</taxon>
        <taxon>Neocallimastigomycetes</taxon>
        <taxon>Neocallimastigales</taxon>
        <taxon>Neocallimastigaceae</taxon>
        <taxon>Anaeromyces</taxon>
    </lineage>
</organism>
<protein>
    <submittedName>
        <fullName evidence="2">Uncharacterized protein</fullName>
    </submittedName>
</protein>
<feature type="compositionally biased region" description="Acidic residues" evidence="1">
    <location>
        <begin position="74"/>
        <end position="88"/>
    </location>
</feature>
<dbReference type="EMBL" id="MCFG01000317">
    <property type="protein sequence ID" value="ORX76117.1"/>
    <property type="molecule type" value="Genomic_DNA"/>
</dbReference>
<reference evidence="2 3" key="2">
    <citation type="submission" date="2016-08" db="EMBL/GenBank/DDBJ databases">
        <title>Pervasive Adenine N6-methylation of Active Genes in Fungi.</title>
        <authorList>
            <consortium name="DOE Joint Genome Institute"/>
            <person name="Mondo S.J."/>
            <person name="Dannebaum R.O."/>
            <person name="Kuo R.C."/>
            <person name="Labutti K."/>
            <person name="Haridas S."/>
            <person name="Kuo A."/>
            <person name="Salamov A."/>
            <person name="Ahrendt S.R."/>
            <person name="Lipzen A."/>
            <person name="Sullivan W."/>
            <person name="Andreopoulos W.B."/>
            <person name="Clum A."/>
            <person name="Lindquist E."/>
            <person name="Daum C."/>
            <person name="Ramamoorthy G.K."/>
            <person name="Gryganskyi A."/>
            <person name="Culley D."/>
            <person name="Magnuson J.K."/>
            <person name="James T.Y."/>
            <person name="O'Malley M.A."/>
            <person name="Stajich J.E."/>
            <person name="Spatafora J.W."/>
            <person name="Visel A."/>
            <person name="Grigoriev I.V."/>
        </authorList>
    </citation>
    <scope>NUCLEOTIDE SEQUENCE [LARGE SCALE GENOMIC DNA]</scope>
    <source>
        <strain evidence="2 3">S4</strain>
    </source>
</reference>
<dbReference type="AlphaFoldDB" id="A0A1Y1WRF6"/>
<proteinExistence type="predicted"/>
<evidence type="ECO:0000256" key="1">
    <source>
        <dbReference type="SAM" id="MobiDB-lite"/>
    </source>
</evidence>
<reference evidence="2 3" key="1">
    <citation type="submission" date="2016-08" db="EMBL/GenBank/DDBJ databases">
        <title>A Parts List for Fungal Cellulosomes Revealed by Comparative Genomics.</title>
        <authorList>
            <consortium name="DOE Joint Genome Institute"/>
            <person name="Haitjema C.H."/>
            <person name="Gilmore S.P."/>
            <person name="Henske J.K."/>
            <person name="Solomon K.V."/>
            <person name="De Groot R."/>
            <person name="Kuo A."/>
            <person name="Mondo S.J."/>
            <person name="Salamov A.A."/>
            <person name="Labutti K."/>
            <person name="Zhao Z."/>
            <person name="Chiniquy J."/>
            <person name="Barry K."/>
            <person name="Brewer H.M."/>
            <person name="Purvine S.O."/>
            <person name="Wright A.T."/>
            <person name="Boxma B."/>
            <person name="Van Alen T."/>
            <person name="Hackstein J.H."/>
            <person name="Baker S.E."/>
            <person name="Grigoriev I.V."/>
            <person name="O'Malley M.A."/>
        </authorList>
    </citation>
    <scope>NUCLEOTIDE SEQUENCE [LARGE SCALE GENOMIC DNA]</scope>
    <source>
        <strain evidence="2 3">S4</strain>
    </source>
</reference>
<gene>
    <name evidence="2" type="ORF">BCR32DRAFT_284520</name>
</gene>
<evidence type="ECO:0000313" key="3">
    <source>
        <dbReference type="Proteomes" id="UP000193944"/>
    </source>
</evidence>
<dbReference type="Proteomes" id="UP000193944">
    <property type="component" value="Unassembled WGS sequence"/>
</dbReference>
<sequence length="163" mass="19235">MSSGNSIPSIPSSLAINNNNHRINFNIEKLSKDNFDIKLWASELRLWIKYQKLYLLPVILTSIGETREVIQDMENDNDSSDDEEEEDSNQINTNGFPILDQIIKALETFYGIKEDQNILFRELRALKIKKNEKDFNIRYRPLYHKLDKKRKRKISVLDYAEQN</sequence>
<accession>A0A1Y1WRF6</accession>
<evidence type="ECO:0000313" key="2">
    <source>
        <dbReference type="EMBL" id="ORX76117.1"/>
    </source>
</evidence>
<comment type="caution">
    <text evidence="2">The sequence shown here is derived from an EMBL/GenBank/DDBJ whole genome shotgun (WGS) entry which is preliminary data.</text>
</comment>
<name>A0A1Y1WRF6_9FUNG</name>